<dbReference type="AlphaFoldDB" id="A0A3N0BN45"/>
<dbReference type="RefSeq" id="WP_123207287.1">
    <property type="nucleotide sequence ID" value="NZ_RBEE01000044.1"/>
</dbReference>
<reference evidence="1 2" key="1">
    <citation type="submission" date="2018-10" db="EMBL/GenBank/DDBJ databases">
        <title>Genome sequencing of Pedobacter jejuensis TNB23.</title>
        <authorList>
            <person name="Cho Y.-J."/>
            <person name="Cho A."/>
            <person name="Kim O.-S."/>
        </authorList>
    </citation>
    <scope>NUCLEOTIDE SEQUENCE [LARGE SCALE GENOMIC DNA]</scope>
    <source>
        <strain evidence="1 2">TNB23</strain>
    </source>
</reference>
<comment type="caution">
    <text evidence="1">The sequence shown here is derived from an EMBL/GenBank/DDBJ whole genome shotgun (WGS) entry which is preliminary data.</text>
</comment>
<dbReference type="Proteomes" id="UP000274046">
    <property type="component" value="Unassembled WGS sequence"/>
</dbReference>
<name>A0A3N0BN45_9SPHI</name>
<organism evidence="1 2">
    <name type="scientific">Pedobacter jejuensis</name>
    <dbReference type="NCBI Taxonomy" id="1268550"/>
    <lineage>
        <taxon>Bacteria</taxon>
        <taxon>Pseudomonadati</taxon>
        <taxon>Bacteroidota</taxon>
        <taxon>Sphingobacteriia</taxon>
        <taxon>Sphingobacteriales</taxon>
        <taxon>Sphingobacteriaceae</taxon>
        <taxon>Pedobacter</taxon>
    </lineage>
</organism>
<keyword evidence="2" id="KW-1185">Reference proteome</keyword>
<accession>A0A3N0BN45</accession>
<evidence type="ECO:0000313" key="1">
    <source>
        <dbReference type="EMBL" id="RNL50174.1"/>
    </source>
</evidence>
<sequence length="79" mass="9294">MSVLVNIKNEQEEKVLIAFLDSLNYKYLAGLNENPESLEAEFLHQYNKEIEQADLEIENGNYISHHDVTLLFEKRRKTI</sequence>
<gene>
    <name evidence="1" type="ORF">D7004_18350</name>
</gene>
<protein>
    <submittedName>
        <fullName evidence="1">Uncharacterized protein</fullName>
    </submittedName>
</protein>
<evidence type="ECO:0000313" key="2">
    <source>
        <dbReference type="Proteomes" id="UP000274046"/>
    </source>
</evidence>
<proteinExistence type="predicted"/>
<dbReference type="OrthoDB" id="798308at2"/>
<dbReference type="EMBL" id="RBEE01000044">
    <property type="protein sequence ID" value="RNL50174.1"/>
    <property type="molecule type" value="Genomic_DNA"/>
</dbReference>